<feature type="region of interest" description="Disordered" evidence="6">
    <location>
        <begin position="170"/>
        <end position="189"/>
    </location>
</feature>
<feature type="transmembrane region" description="Helical" evidence="7">
    <location>
        <begin position="721"/>
        <end position="738"/>
    </location>
</feature>
<evidence type="ECO:0008006" key="10">
    <source>
        <dbReference type="Google" id="ProtNLM"/>
    </source>
</evidence>
<dbReference type="Proteomes" id="UP001153148">
    <property type="component" value="Unassembled WGS sequence"/>
</dbReference>
<feature type="compositionally biased region" description="Polar residues" evidence="6">
    <location>
        <begin position="334"/>
        <end position="346"/>
    </location>
</feature>
<accession>A0ABN7NFL8</accession>
<keyword evidence="2" id="KW-0813">Transport</keyword>
<keyword evidence="9" id="KW-1185">Reference proteome</keyword>
<feature type="transmembrane region" description="Helical" evidence="7">
    <location>
        <begin position="65"/>
        <end position="81"/>
    </location>
</feature>
<gene>
    <name evidence="8" type="ORF">TPAB3V08_LOCUS341</name>
</gene>
<dbReference type="PANTHER" id="PTHR19432">
    <property type="entry name" value="SUGAR TRANSPORTER"/>
    <property type="match status" value="1"/>
</dbReference>
<feature type="transmembrane region" description="Helical" evidence="7">
    <location>
        <begin position="273"/>
        <end position="293"/>
    </location>
</feature>
<reference evidence="8" key="1">
    <citation type="submission" date="2021-03" db="EMBL/GenBank/DDBJ databases">
        <authorList>
            <person name="Tran Van P."/>
        </authorList>
    </citation>
    <scope>NUCLEOTIDE SEQUENCE</scope>
</reference>
<keyword evidence="3 7" id="KW-0812">Transmembrane</keyword>
<dbReference type="PANTHER" id="PTHR19432:SF35">
    <property type="entry name" value="SOLUTE CARRIER FAMILY 45 MEMBER 3 ISOFORM X1"/>
    <property type="match status" value="1"/>
</dbReference>
<evidence type="ECO:0000256" key="2">
    <source>
        <dbReference type="ARBA" id="ARBA00022448"/>
    </source>
</evidence>
<evidence type="ECO:0000256" key="1">
    <source>
        <dbReference type="ARBA" id="ARBA00004141"/>
    </source>
</evidence>
<keyword evidence="4 7" id="KW-1133">Transmembrane helix</keyword>
<feature type="transmembrane region" description="Helical" evidence="7">
    <location>
        <begin position="134"/>
        <end position="153"/>
    </location>
</feature>
<feature type="transmembrane region" description="Helical" evidence="7">
    <location>
        <begin position="920"/>
        <end position="943"/>
    </location>
</feature>
<evidence type="ECO:0000313" key="9">
    <source>
        <dbReference type="Proteomes" id="UP001153148"/>
    </source>
</evidence>
<comment type="subcellular location">
    <subcellularLocation>
        <location evidence="1">Membrane</location>
        <topology evidence="1">Multi-pass membrane protein</topology>
    </subcellularLocation>
</comment>
<feature type="transmembrane region" description="Helical" evidence="7">
    <location>
        <begin position="101"/>
        <end position="122"/>
    </location>
</feature>
<feature type="transmembrane region" description="Helical" evidence="7">
    <location>
        <begin position="235"/>
        <end position="253"/>
    </location>
</feature>
<evidence type="ECO:0000256" key="6">
    <source>
        <dbReference type="SAM" id="MobiDB-lite"/>
    </source>
</evidence>
<dbReference type="EMBL" id="CAJPIN010000267">
    <property type="protein sequence ID" value="CAG2053283.1"/>
    <property type="molecule type" value="Genomic_DNA"/>
</dbReference>
<evidence type="ECO:0000313" key="8">
    <source>
        <dbReference type="EMBL" id="CAG2053283.1"/>
    </source>
</evidence>
<dbReference type="Gene3D" id="1.20.1250.20">
    <property type="entry name" value="MFS general substrate transporter like domains"/>
    <property type="match status" value="1"/>
</dbReference>
<feature type="region of interest" description="Disordered" evidence="6">
    <location>
        <begin position="304"/>
        <end position="352"/>
    </location>
</feature>
<feature type="transmembrane region" description="Helical" evidence="7">
    <location>
        <begin position="774"/>
        <end position="796"/>
    </location>
</feature>
<organism evidence="8 9">
    <name type="scientific">Timema podura</name>
    <name type="common">Walking stick</name>
    <dbReference type="NCBI Taxonomy" id="61482"/>
    <lineage>
        <taxon>Eukaryota</taxon>
        <taxon>Metazoa</taxon>
        <taxon>Ecdysozoa</taxon>
        <taxon>Arthropoda</taxon>
        <taxon>Hexapoda</taxon>
        <taxon>Insecta</taxon>
        <taxon>Pterygota</taxon>
        <taxon>Neoptera</taxon>
        <taxon>Polyneoptera</taxon>
        <taxon>Phasmatodea</taxon>
        <taxon>Timematodea</taxon>
        <taxon>Timematoidea</taxon>
        <taxon>Timematidae</taxon>
        <taxon>Timema</taxon>
    </lineage>
</organism>
<evidence type="ECO:0000256" key="5">
    <source>
        <dbReference type="ARBA" id="ARBA00023136"/>
    </source>
</evidence>
<name>A0ABN7NFL8_TIMPD</name>
<protein>
    <recommendedName>
        <fullName evidence="10">Proton-associated sugar transporter A</fullName>
    </recommendedName>
</protein>
<evidence type="ECO:0000256" key="4">
    <source>
        <dbReference type="ARBA" id="ARBA00022989"/>
    </source>
</evidence>
<feature type="region of interest" description="Disordered" evidence="6">
    <location>
        <begin position="631"/>
        <end position="673"/>
    </location>
</feature>
<comment type="caution">
    <text evidence="8">The sequence shown here is derived from an EMBL/GenBank/DDBJ whole genome shotgun (WGS) entry which is preliminary data.</text>
</comment>
<feature type="compositionally biased region" description="Polar residues" evidence="6">
    <location>
        <begin position="170"/>
        <end position="184"/>
    </location>
</feature>
<evidence type="ECO:0000256" key="7">
    <source>
        <dbReference type="SAM" id="Phobius"/>
    </source>
</evidence>
<keyword evidence="5 7" id="KW-0472">Membrane</keyword>
<dbReference type="InterPro" id="IPR036259">
    <property type="entry name" value="MFS_trans_sf"/>
</dbReference>
<feature type="transmembrane region" description="Helical" evidence="7">
    <location>
        <begin position="892"/>
        <end position="914"/>
    </location>
</feature>
<feature type="transmembrane region" description="Helical" evidence="7">
    <location>
        <begin position="750"/>
        <end position="768"/>
    </location>
</feature>
<proteinExistence type="predicted"/>
<feature type="compositionally biased region" description="Basic and acidic residues" evidence="6">
    <location>
        <begin position="659"/>
        <end position="669"/>
    </location>
</feature>
<dbReference type="SUPFAM" id="SSF103473">
    <property type="entry name" value="MFS general substrate transporter"/>
    <property type="match status" value="1"/>
</dbReference>
<evidence type="ECO:0000256" key="3">
    <source>
        <dbReference type="ARBA" id="ARBA00022692"/>
    </source>
</evidence>
<sequence length="946" mass="103442">MSRMVDKLRDYEGVLGRLHTWRSSAKERWLQWKDSRTHSASYNPRREDLEEDFSHIYRRKTRMELVRVSAAVMGLEFSYAAETAFVSPTLLKIGVPHKSMSFVWCLSPLVGFFLTPVLGSLSDRCRLKVGRRRPFIMGLALGVLIGMLLVPYGEDIGHALGDFYPSRDLPSNDTEPKVNNTETPTAGPDSQYPHPWSIFFTVLGTVLLDFDADACQSPARAYLLDVTIPEDHGRGLSTFTIVAGLGGFMGYSLGGINWDATALGELLGGHVKAVFTLITFIFIACVIYTVTSFREIPLGILEKQKQKGSSQKMSPRQLGEGTRMVEHGDGQSYGAATQEGQPNNPGVTDKVTAPNKSEYRLIEGKNGVDNGYVNFGFDEGYPKHPITETSFINSPPGKDIPSSPILALGPSPSEPSLGQYLLSIVYMPSSLRILCLSNLFCWMAHVCYSLYFTDYVGEEVFRGNPQVHRPGRHSYVALKIGGPQLNCLFSGKQLVRPQLTCSQGNSGVTLVFDWTADDGEIGVRTPFGSTEDIFSPKIVSHSPSTQIQAASGTPSRELYEEGVRFGCWGMAMYSLSCSCYSLIIERLISKFSLGQLPSAGGIGSSFPPPDGTRYQPLSVWRVRERGRLSPFTPTQTPCPLGKPPGRCLEAPREGTGSPDEEHSTDRGELYRTSGKPHLTTLSSTFLSIDRLIVSTPPWRGVVLLCGHDADGCQSFLRAKKVYVGGVLFYSVDMMLTAVNLSTGPRRAKKVYVGGVLFYSVGMMLMAVTRHRVGVIVFSWAAGVMYSTLFTLPYLLIAHYHAIHHVAGIAERHCTAGCQLGWTYYTSPALAHIAPTLTSFSAVEFESSSTVEAIFEVSSTVEAIVSSKLFQFEVSSTGEAIHATQLRGLGTDVAIVSSMVFLAQFILSMFMGYIISAVETTTAVVAVASFLSFCGAVTATKVMYLDL</sequence>